<accession>A0A916U8D6</accession>
<protein>
    <submittedName>
        <fullName evidence="1">Uncharacterized protein</fullName>
    </submittedName>
</protein>
<evidence type="ECO:0000313" key="1">
    <source>
        <dbReference type="EMBL" id="GGC63615.1"/>
    </source>
</evidence>
<keyword evidence="2" id="KW-1185">Reference proteome</keyword>
<gene>
    <name evidence="1" type="ORF">GCM10011387_16560</name>
</gene>
<evidence type="ECO:0000313" key="2">
    <source>
        <dbReference type="Proteomes" id="UP000651668"/>
    </source>
</evidence>
<sequence length="162" mass="18762">MIKIIQDFLQDATTQSIHVDEVVDEQLLVSKKNLWDHSLAFFNNIVAEVKSAQLTHIKVDLQVELNRDVNILVGAPEDEESLIDSVDIFAMPEVIISKPRKELWCPKIELYTCPIFFDIDGLGQDIFILYEEYRTIEEKQEGLEFTRWLTVSYVNDTITNTL</sequence>
<organism evidence="1 2">
    <name type="scientific">Pedobacter quisquiliarum</name>
    <dbReference type="NCBI Taxonomy" id="1834438"/>
    <lineage>
        <taxon>Bacteria</taxon>
        <taxon>Pseudomonadati</taxon>
        <taxon>Bacteroidota</taxon>
        <taxon>Sphingobacteriia</taxon>
        <taxon>Sphingobacteriales</taxon>
        <taxon>Sphingobacteriaceae</taxon>
        <taxon>Pedobacter</taxon>
    </lineage>
</organism>
<dbReference type="AlphaFoldDB" id="A0A916U8D6"/>
<name>A0A916U8D6_9SPHI</name>
<reference evidence="1" key="1">
    <citation type="journal article" date="2014" name="Int. J. Syst. Evol. Microbiol.">
        <title>Complete genome sequence of Corynebacterium casei LMG S-19264T (=DSM 44701T), isolated from a smear-ripened cheese.</title>
        <authorList>
            <consortium name="US DOE Joint Genome Institute (JGI-PGF)"/>
            <person name="Walter F."/>
            <person name="Albersmeier A."/>
            <person name="Kalinowski J."/>
            <person name="Ruckert C."/>
        </authorList>
    </citation>
    <scope>NUCLEOTIDE SEQUENCE</scope>
    <source>
        <strain evidence="1">CGMCC 1.15343</strain>
    </source>
</reference>
<proteinExistence type="predicted"/>
<dbReference type="Proteomes" id="UP000651668">
    <property type="component" value="Unassembled WGS sequence"/>
</dbReference>
<dbReference type="EMBL" id="BMIL01000005">
    <property type="protein sequence ID" value="GGC63615.1"/>
    <property type="molecule type" value="Genomic_DNA"/>
</dbReference>
<dbReference type="RefSeq" id="WP_188626411.1">
    <property type="nucleotide sequence ID" value="NZ_BMIL01000005.1"/>
</dbReference>
<comment type="caution">
    <text evidence="1">The sequence shown here is derived from an EMBL/GenBank/DDBJ whole genome shotgun (WGS) entry which is preliminary data.</text>
</comment>
<reference evidence="1" key="2">
    <citation type="submission" date="2020-09" db="EMBL/GenBank/DDBJ databases">
        <authorList>
            <person name="Sun Q."/>
            <person name="Zhou Y."/>
        </authorList>
    </citation>
    <scope>NUCLEOTIDE SEQUENCE</scope>
    <source>
        <strain evidence="1">CGMCC 1.15343</strain>
    </source>
</reference>